<dbReference type="Pfam" id="PF01925">
    <property type="entry name" value="TauE"/>
    <property type="match status" value="1"/>
</dbReference>
<dbReference type="GO" id="GO:0005886">
    <property type="term" value="C:plasma membrane"/>
    <property type="evidence" value="ECO:0007669"/>
    <property type="project" value="UniProtKB-SubCell"/>
</dbReference>
<comment type="similarity">
    <text evidence="2 6">Belongs to the 4-toluene sulfonate uptake permease (TSUP) (TC 2.A.102) family.</text>
</comment>
<feature type="transmembrane region" description="Helical" evidence="6">
    <location>
        <begin position="45"/>
        <end position="67"/>
    </location>
</feature>
<evidence type="ECO:0000256" key="2">
    <source>
        <dbReference type="ARBA" id="ARBA00009142"/>
    </source>
</evidence>
<keyword evidence="8" id="KW-1185">Reference proteome</keyword>
<protein>
    <recommendedName>
        <fullName evidence="6">Probable membrane transporter protein</fullName>
    </recommendedName>
</protein>
<dbReference type="AlphaFoldDB" id="A0A1H1YGI8"/>
<evidence type="ECO:0000256" key="1">
    <source>
        <dbReference type="ARBA" id="ARBA00004141"/>
    </source>
</evidence>
<evidence type="ECO:0000256" key="6">
    <source>
        <dbReference type="RuleBase" id="RU363041"/>
    </source>
</evidence>
<evidence type="ECO:0000313" key="8">
    <source>
        <dbReference type="Proteomes" id="UP000243359"/>
    </source>
</evidence>
<keyword evidence="5 6" id="KW-0472">Membrane</keyword>
<dbReference type="Proteomes" id="UP000243359">
    <property type="component" value="Chromosome I"/>
</dbReference>
<evidence type="ECO:0000256" key="4">
    <source>
        <dbReference type="ARBA" id="ARBA00022989"/>
    </source>
</evidence>
<dbReference type="STRING" id="1392877.SAMN05216221_3785"/>
<dbReference type="RefSeq" id="WP_090351313.1">
    <property type="nucleotide sequence ID" value="NZ_LT629751.1"/>
</dbReference>
<feature type="transmembrane region" description="Helical" evidence="6">
    <location>
        <begin position="105"/>
        <end position="125"/>
    </location>
</feature>
<keyword evidence="4 6" id="KW-1133">Transmembrane helix</keyword>
<feature type="transmembrane region" description="Helical" evidence="6">
    <location>
        <begin position="145"/>
        <end position="165"/>
    </location>
</feature>
<evidence type="ECO:0000256" key="5">
    <source>
        <dbReference type="ARBA" id="ARBA00023136"/>
    </source>
</evidence>
<organism evidence="7 8">
    <name type="scientific">Pseudomonas oryzae</name>
    <dbReference type="NCBI Taxonomy" id="1392877"/>
    <lineage>
        <taxon>Bacteria</taxon>
        <taxon>Pseudomonadati</taxon>
        <taxon>Pseudomonadota</taxon>
        <taxon>Gammaproteobacteria</taxon>
        <taxon>Pseudomonadales</taxon>
        <taxon>Pseudomonadaceae</taxon>
        <taxon>Pseudomonas</taxon>
    </lineage>
</organism>
<keyword evidence="3 6" id="KW-0812">Transmembrane</keyword>
<dbReference type="OrthoDB" id="457670at2"/>
<reference evidence="8" key="1">
    <citation type="submission" date="2016-10" db="EMBL/GenBank/DDBJ databases">
        <authorList>
            <person name="Varghese N."/>
            <person name="Submissions S."/>
        </authorList>
    </citation>
    <scope>NUCLEOTIDE SEQUENCE [LARGE SCALE GENOMIC DNA]</scope>
    <source>
        <strain evidence="8">KCTC 32247</strain>
    </source>
</reference>
<feature type="transmembrane region" description="Helical" evidence="6">
    <location>
        <begin position="79"/>
        <end position="98"/>
    </location>
</feature>
<feature type="transmembrane region" description="Helical" evidence="6">
    <location>
        <begin position="242"/>
        <end position="259"/>
    </location>
</feature>
<dbReference type="PANTHER" id="PTHR43483:SF3">
    <property type="entry name" value="MEMBRANE TRANSPORTER PROTEIN HI_0806-RELATED"/>
    <property type="match status" value="1"/>
</dbReference>
<comment type="subcellular location">
    <subcellularLocation>
        <location evidence="6">Cell membrane</location>
        <topology evidence="6">Multi-pass membrane protein</topology>
    </subcellularLocation>
    <subcellularLocation>
        <location evidence="1">Membrane</location>
        <topology evidence="1">Multi-pass membrane protein</topology>
    </subcellularLocation>
</comment>
<evidence type="ECO:0000313" key="7">
    <source>
        <dbReference type="EMBL" id="SDT20491.1"/>
    </source>
</evidence>
<gene>
    <name evidence="7" type="ORF">SAMN05216221_3785</name>
</gene>
<feature type="transmembrane region" description="Helical" evidence="6">
    <location>
        <begin position="6"/>
        <end position="33"/>
    </location>
</feature>
<keyword evidence="6" id="KW-1003">Cell membrane</keyword>
<feature type="transmembrane region" description="Helical" evidence="6">
    <location>
        <begin position="177"/>
        <end position="198"/>
    </location>
</feature>
<name>A0A1H1YGI8_9PSED</name>
<evidence type="ECO:0000256" key="3">
    <source>
        <dbReference type="ARBA" id="ARBA00022692"/>
    </source>
</evidence>
<feature type="transmembrane region" description="Helical" evidence="6">
    <location>
        <begin position="210"/>
        <end position="230"/>
    </location>
</feature>
<sequence>MEFVIYLILGAAAGVLAGLFGVGGGMIIVPVLIYSFQIQGFAPEVLTHMAVGTSLATIAFTSINSIRAHHKRGAVRWEIVRWLAVGILGGSLLGGLTASLLQGEWLQKVIGVFAISVAAQMAFNLQPKASGSVPGKTGLGVAGTVIGWASAIIGIGGGSLTVPFLTWRSLSMQQAVATSAACGLPIAVASALTFMWLGRNETQLPEWSLGFVYLPAMVGIAATSMFFARFGAQLAHKLSPQMLKRLFALLLLCVGLNFLL</sequence>
<accession>A0A1H1YGI8</accession>
<dbReference type="InterPro" id="IPR002781">
    <property type="entry name" value="TM_pro_TauE-like"/>
</dbReference>
<dbReference type="EMBL" id="LT629751">
    <property type="protein sequence ID" value="SDT20491.1"/>
    <property type="molecule type" value="Genomic_DNA"/>
</dbReference>
<proteinExistence type="inferred from homology"/>
<dbReference type="PANTHER" id="PTHR43483">
    <property type="entry name" value="MEMBRANE TRANSPORTER PROTEIN HI_0806-RELATED"/>
    <property type="match status" value="1"/>
</dbReference>